<name>A0A167NWF0_CORFA</name>
<dbReference type="GeneID" id="30023904"/>
<evidence type="ECO:0000313" key="2">
    <source>
        <dbReference type="EMBL" id="OAA56014.1"/>
    </source>
</evidence>
<organism evidence="2 3">
    <name type="scientific">Cordyceps fumosorosea (strain ARSEF 2679)</name>
    <name type="common">Isaria fumosorosea</name>
    <dbReference type="NCBI Taxonomy" id="1081104"/>
    <lineage>
        <taxon>Eukaryota</taxon>
        <taxon>Fungi</taxon>
        <taxon>Dikarya</taxon>
        <taxon>Ascomycota</taxon>
        <taxon>Pezizomycotina</taxon>
        <taxon>Sordariomycetes</taxon>
        <taxon>Hypocreomycetidae</taxon>
        <taxon>Hypocreales</taxon>
        <taxon>Cordycipitaceae</taxon>
        <taxon>Cordyceps</taxon>
    </lineage>
</organism>
<dbReference type="AlphaFoldDB" id="A0A167NWF0"/>
<keyword evidence="3" id="KW-1185">Reference proteome</keyword>
<dbReference type="InterPro" id="IPR011989">
    <property type="entry name" value="ARM-like"/>
</dbReference>
<protein>
    <recommendedName>
        <fullName evidence="4">Armadillo-type fold protein</fullName>
    </recommendedName>
</protein>
<sequence>MSANELLGSDNRNRLKELAKGSFSEESILKDLASDEPSCRRDAALILFHHACKKAPNTEGSAFIEALAETLKQPRAREGIDVHAWATCAEATLAALHPLVEAGADRLLEEDFLLPLIPYTEVGRPWNTDAAASTAKSLVDGQLSGEKKQDFVTRVVLQRYLRPLFSKSTSSVTAEGRPALFREPPPPNGGFHEQKAAWKDAGPHVVTVFAWAVEASEPSTIKQHWPLYVPVLVTLAEDGDVAVRQCGLDVLGRFLAACPAEVLRASGVDAVFEASVLPSLLFLPSLTPEAESVPLLRAAYHVLHALALAAGADDPAAARRRALLDRTLREGVFAGYFHASQHVRVVEVLMRAAAEIVQALEVYAVKHLQSLLDLFTPVLTDAFALAYPPAVLAAAQALNTTILNCWPRIIGTPHAEHIISIASRCWINVHDQDSGDWGPELESLADELSKTMMLVATLWKESDEVIPVEKLARIVQKAPSLKPLFAPFRLEKSTA</sequence>
<dbReference type="RefSeq" id="XP_018701525.1">
    <property type="nucleotide sequence ID" value="XM_018851215.1"/>
</dbReference>
<comment type="similarity">
    <text evidence="1">Belongs to the TTI2 family.</text>
</comment>
<comment type="caution">
    <text evidence="2">The sequence shown here is derived from an EMBL/GenBank/DDBJ whole genome shotgun (WGS) entry which is preliminary data.</text>
</comment>
<evidence type="ECO:0000256" key="1">
    <source>
        <dbReference type="ARBA" id="ARBA00034736"/>
    </source>
</evidence>
<gene>
    <name evidence="2" type="ORF">ISF_07612</name>
</gene>
<dbReference type="GO" id="GO:0110078">
    <property type="term" value="C:TTT Hsp90 cochaperone complex"/>
    <property type="evidence" value="ECO:0007669"/>
    <property type="project" value="InterPro"/>
</dbReference>
<accession>A0A167NWF0</accession>
<dbReference type="EMBL" id="AZHB01000023">
    <property type="protein sequence ID" value="OAA56014.1"/>
    <property type="molecule type" value="Genomic_DNA"/>
</dbReference>
<dbReference type="PANTHER" id="PTHR32226">
    <property type="entry name" value="TELO2-INTERACTING PROTEIN 2"/>
    <property type="match status" value="1"/>
</dbReference>
<dbReference type="GO" id="GO:0005829">
    <property type="term" value="C:cytosol"/>
    <property type="evidence" value="ECO:0007669"/>
    <property type="project" value="TreeGrafter"/>
</dbReference>
<dbReference type="GO" id="GO:0005634">
    <property type="term" value="C:nucleus"/>
    <property type="evidence" value="ECO:0007669"/>
    <property type="project" value="TreeGrafter"/>
</dbReference>
<evidence type="ECO:0008006" key="4">
    <source>
        <dbReference type="Google" id="ProtNLM"/>
    </source>
</evidence>
<dbReference type="PANTHER" id="PTHR32226:SF2">
    <property type="entry name" value="TELO2-INTERACTING PROTEIN 2"/>
    <property type="match status" value="1"/>
</dbReference>
<dbReference type="STRING" id="1081104.A0A167NWF0"/>
<dbReference type="Pfam" id="PF10521">
    <property type="entry name" value="Tti2"/>
    <property type="match status" value="1"/>
</dbReference>
<dbReference type="InterPro" id="IPR018870">
    <property type="entry name" value="Tti2"/>
</dbReference>
<dbReference type="SUPFAM" id="SSF48371">
    <property type="entry name" value="ARM repeat"/>
    <property type="match status" value="1"/>
</dbReference>
<dbReference type="Gene3D" id="1.25.10.10">
    <property type="entry name" value="Leucine-rich Repeat Variant"/>
    <property type="match status" value="1"/>
</dbReference>
<evidence type="ECO:0000313" key="3">
    <source>
        <dbReference type="Proteomes" id="UP000076744"/>
    </source>
</evidence>
<proteinExistence type="inferred from homology"/>
<dbReference type="OrthoDB" id="6417021at2759"/>
<dbReference type="Proteomes" id="UP000076744">
    <property type="component" value="Unassembled WGS sequence"/>
</dbReference>
<reference evidence="2 3" key="1">
    <citation type="journal article" date="2016" name="Genome Biol. Evol.">
        <title>Divergent and convergent evolution of fungal pathogenicity.</title>
        <authorList>
            <person name="Shang Y."/>
            <person name="Xiao G."/>
            <person name="Zheng P."/>
            <person name="Cen K."/>
            <person name="Zhan S."/>
            <person name="Wang C."/>
        </authorList>
    </citation>
    <scope>NUCLEOTIDE SEQUENCE [LARGE SCALE GENOMIC DNA]</scope>
    <source>
        <strain evidence="2 3">ARSEF 2679</strain>
    </source>
</reference>
<dbReference type="InterPro" id="IPR016024">
    <property type="entry name" value="ARM-type_fold"/>
</dbReference>